<dbReference type="EMBL" id="CCEJ010000016">
    <property type="protein sequence ID" value="CDR35253.1"/>
    <property type="molecule type" value="Genomic_DNA"/>
</dbReference>
<dbReference type="STRING" id="1437425.CSEC_2447"/>
<reference evidence="2" key="1">
    <citation type="submission" date="2013-12" db="EMBL/GenBank/DDBJ databases">
        <authorList>
            <person name="Linke B."/>
        </authorList>
    </citation>
    <scope>NUCLEOTIDE SEQUENCE [LARGE SCALE GENOMIC DNA]</scope>
    <source>
        <strain evidence="2">CRIB-18</strain>
    </source>
</reference>
<feature type="signal peptide" evidence="1">
    <location>
        <begin position="1"/>
        <end position="19"/>
    </location>
</feature>
<name>A0A090D3E7_9BACT</name>
<comment type="caution">
    <text evidence="2">The sequence shown here is derived from an EMBL/GenBank/DDBJ whole genome shotgun (WGS) entry which is preliminary data.</text>
</comment>
<organism evidence="2 3">
    <name type="scientific">Candidatus Criblamydia sequanensis CRIB-18</name>
    <dbReference type="NCBI Taxonomy" id="1437425"/>
    <lineage>
        <taxon>Bacteria</taxon>
        <taxon>Pseudomonadati</taxon>
        <taxon>Chlamydiota</taxon>
        <taxon>Chlamydiia</taxon>
        <taxon>Parachlamydiales</taxon>
        <taxon>Candidatus Criblamydiaceae</taxon>
        <taxon>Candidatus Criblamydia</taxon>
    </lineage>
</organism>
<dbReference type="AlphaFoldDB" id="A0A090D3E7"/>
<protein>
    <submittedName>
        <fullName evidence="2">Conserved putative secreted protein</fullName>
    </submittedName>
</protein>
<gene>
    <name evidence="2" type="ORF">CSEC_2447</name>
</gene>
<evidence type="ECO:0000256" key="1">
    <source>
        <dbReference type="SAM" id="SignalP"/>
    </source>
</evidence>
<dbReference type="Proteomes" id="UP000031552">
    <property type="component" value="Unassembled WGS sequence"/>
</dbReference>
<feature type="chain" id="PRO_5001853870" evidence="1">
    <location>
        <begin position="20"/>
        <end position="475"/>
    </location>
</feature>
<sequence length="475" mass="52441">MVFRNILLTALLITLASLYGDNQTSTLSPVLPQTPLPFNVNIELANLTLPNGWHSGSFGTWDGKVLLFAGRTNGLHGFDDDPNVNNFPPSQQNTMVYVIDFASQTIWQRSLYDPASGLTQAQIDTLSVTSPQCYQSGHTLYMTGGYGIDTATGTMGTKPVLSALDIPGIVQWVIEPKSRTFAKYLRQTTHPLVQVTGGEMFQLGPHQPTLLIFGQNFTGEYRDNSNGQYTRQVRSFHILDDGKHIYVAPSEEEPLINPAYRRRDLNVVPIMYQGKGKSKPRPGYLALSGVFTETSGIWTVPVFISPQGKSLMPDPEDPNTFKQAMNNYACANVGLFSENSKDMYIVLFGGITYGYFENGVFQTDSEIPFTNEVTTIKMNRRGVFTQYLMDNQYPTIPSTFTNPGNPLLFGAGAQFIRNESLPIYQNGVLAFDKLRDGPIVIGYIVGGIQSTLPNTETNADSAASPYLFLVTLSPR</sequence>
<dbReference type="eggNOG" id="ENOG502ZA6D">
    <property type="taxonomic scope" value="Bacteria"/>
</dbReference>
<evidence type="ECO:0000313" key="2">
    <source>
        <dbReference type="EMBL" id="CDR35253.1"/>
    </source>
</evidence>
<accession>A0A090D3E7</accession>
<proteinExistence type="predicted"/>
<reference evidence="2" key="2">
    <citation type="submission" date="2014-09" db="EMBL/GenBank/DDBJ databases">
        <title>Criblamydia sequanensis harbors a mega-plasmid encoding arsenite resistance.</title>
        <authorList>
            <person name="Bertelli C."/>
            <person name="Goesmann A."/>
            <person name="Greub G."/>
        </authorList>
    </citation>
    <scope>NUCLEOTIDE SEQUENCE [LARGE SCALE GENOMIC DNA]</scope>
    <source>
        <strain evidence="2">CRIB-18</strain>
    </source>
</reference>
<keyword evidence="3" id="KW-1185">Reference proteome</keyword>
<keyword evidence="1" id="KW-0732">Signal</keyword>
<evidence type="ECO:0000313" key="3">
    <source>
        <dbReference type="Proteomes" id="UP000031552"/>
    </source>
</evidence>
<dbReference type="RefSeq" id="WP_237559250.1">
    <property type="nucleotide sequence ID" value="NZ_CCEJ010000016.1"/>
</dbReference>